<organism evidence="2 3">
    <name type="scientific">Mycolicibacterium poriferae</name>
    <dbReference type="NCBI Taxonomy" id="39694"/>
    <lineage>
        <taxon>Bacteria</taxon>
        <taxon>Bacillati</taxon>
        <taxon>Actinomycetota</taxon>
        <taxon>Actinomycetes</taxon>
        <taxon>Mycobacteriales</taxon>
        <taxon>Mycobacteriaceae</taxon>
        <taxon>Mycolicibacterium</taxon>
    </lineage>
</organism>
<gene>
    <name evidence="2" type="ORF">MPOR_52890</name>
</gene>
<reference evidence="2 3" key="1">
    <citation type="journal article" date="2019" name="Emerg. Microbes Infect.">
        <title>Comprehensive subspecies identification of 175 nontuberculous mycobacteria species based on 7547 genomic profiles.</title>
        <authorList>
            <person name="Matsumoto Y."/>
            <person name="Kinjo T."/>
            <person name="Motooka D."/>
            <person name="Nabeya D."/>
            <person name="Jung N."/>
            <person name="Uechi K."/>
            <person name="Horii T."/>
            <person name="Iida T."/>
            <person name="Fujita J."/>
            <person name="Nakamura S."/>
        </authorList>
    </citation>
    <scope>NUCLEOTIDE SEQUENCE [LARGE SCALE GENOMIC DNA]</scope>
    <source>
        <strain evidence="2 3">JCM 12603</strain>
    </source>
</reference>
<feature type="chain" id="PRO_5027076065" description="DUF3761 domain-containing protein" evidence="1">
    <location>
        <begin position="29"/>
        <end position="75"/>
    </location>
</feature>
<keyword evidence="1" id="KW-0732">Signal</keyword>
<dbReference type="EMBL" id="AP022570">
    <property type="protein sequence ID" value="BBX54263.1"/>
    <property type="molecule type" value="Genomic_DNA"/>
</dbReference>
<dbReference type="AlphaFoldDB" id="A0A6N4VJ59"/>
<evidence type="ECO:0008006" key="4">
    <source>
        <dbReference type="Google" id="ProtNLM"/>
    </source>
</evidence>
<evidence type="ECO:0000313" key="2">
    <source>
        <dbReference type="EMBL" id="BBX54263.1"/>
    </source>
</evidence>
<dbReference type="Proteomes" id="UP000466785">
    <property type="component" value="Chromosome"/>
</dbReference>
<evidence type="ECO:0000313" key="3">
    <source>
        <dbReference type="Proteomes" id="UP000466785"/>
    </source>
</evidence>
<dbReference type="KEGG" id="mpof:MPOR_52890"/>
<proteinExistence type="predicted"/>
<protein>
    <recommendedName>
        <fullName evidence="4">DUF3761 domain-containing protein</fullName>
    </recommendedName>
</protein>
<evidence type="ECO:0000256" key="1">
    <source>
        <dbReference type="SAM" id="SignalP"/>
    </source>
</evidence>
<feature type="signal peptide" evidence="1">
    <location>
        <begin position="1"/>
        <end position="28"/>
    </location>
</feature>
<sequence length="75" mass="7766">MKKFSGAALLGGVGIVAGALLTAPVSSAQPANCEYSGGSTVTCSDRGHTRIYTEPGTTTNGFSPNSYGDFPYWSW</sequence>
<name>A0A6N4VJ59_9MYCO</name>
<accession>A0A6N4VJ59</accession>
<keyword evidence="3" id="KW-1185">Reference proteome</keyword>